<evidence type="ECO:0000259" key="1">
    <source>
        <dbReference type="SMART" id="SM00670"/>
    </source>
</evidence>
<gene>
    <name evidence="2" type="ORF">CLV27_1359</name>
</gene>
<proteinExistence type="predicted"/>
<dbReference type="EMBL" id="SMFV01000004">
    <property type="protein sequence ID" value="TCK04041.1"/>
    <property type="molecule type" value="Genomic_DNA"/>
</dbReference>
<comment type="caution">
    <text evidence="2">The sequence shown here is derived from an EMBL/GenBank/DDBJ whole genome shotgun (WGS) entry which is preliminary data.</text>
</comment>
<accession>A0A4R1GBE9</accession>
<dbReference type="SUPFAM" id="SSF88723">
    <property type="entry name" value="PIN domain-like"/>
    <property type="match status" value="1"/>
</dbReference>
<dbReference type="OrthoDB" id="14232at2"/>
<protein>
    <recommendedName>
        <fullName evidence="1">PIN domain-containing protein</fullName>
    </recommendedName>
</protein>
<name>A0A4R1GBE9_9BACT</name>
<dbReference type="SMART" id="SM00670">
    <property type="entry name" value="PINc"/>
    <property type="match status" value="1"/>
</dbReference>
<dbReference type="RefSeq" id="WP_132527107.1">
    <property type="nucleotide sequence ID" value="NZ_SMFV01000004.1"/>
</dbReference>
<reference evidence="2 3" key="1">
    <citation type="submission" date="2019-03" db="EMBL/GenBank/DDBJ databases">
        <title>Genomic Encyclopedia of Archaeal and Bacterial Type Strains, Phase II (KMG-II): from individual species to whole genera.</title>
        <authorList>
            <person name="Goeker M."/>
        </authorList>
    </citation>
    <scope>NUCLEOTIDE SEQUENCE [LARGE SCALE GENOMIC DNA]</scope>
    <source>
        <strain evidence="2 3">DSM 24425</strain>
    </source>
</reference>
<evidence type="ECO:0000313" key="3">
    <source>
        <dbReference type="Proteomes" id="UP000295777"/>
    </source>
</evidence>
<dbReference type="PANTHER" id="PTHR39677:SF4">
    <property type="entry name" value="RIBONUCLEASE VAPC6"/>
    <property type="match status" value="1"/>
</dbReference>
<sequence>MKLFVDSSVIIEALKQEGNGEAKKIWETLLAYLLKPKIEFCVNAIVYSESVYKLVIKGKKESSLVDDYVFRIFKVFSWMDIPYKVKEIAEGYLKQYSLATNDALILATCKFHGVKYLISLDEDFATPCRGEGIFLINSAEKLREALNRGT</sequence>
<evidence type="ECO:0000313" key="2">
    <source>
        <dbReference type="EMBL" id="TCK04041.1"/>
    </source>
</evidence>
<dbReference type="Gene3D" id="3.40.50.1010">
    <property type="entry name" value="5'-nuclease"/>
    <property type="match status" value="1"/>
</dbReference>
<dbReference type="Proteomes" id="UP000295777">
    <property type="component" value="Unassembled WGS sequence"/>
</dbReference>
<dbReference type="InterPro" id="IPR002716">
    <property type="entry name" value="PIN_dom"/>
</dbReference>
<keyword evidence="3" id="KW-1185">Reference proteome</keyword>
<dbReference type="InterPro" id="IPR029060">
    <property type="entry name" value="PIN-like_dom_sf"/>
</dbReference>
<dbReference type="AlphaFoldDB" id="A0A4R1GBE9"/>
<dbReference type="Pfam" id="PF01850">
    <property type="entry name" value="PIN"/>
    <property type="match status" value="1"/>
</dbReference>
<dbReference type="PANTHER" id="PTHR39677">
    <property type="entry name" value="RIBONUCLEASE VAPC6"/>
    <property type="match status" value="1"/>
</dbReference>
<feature type="domain" description="PIN" evidence="1">
    <location>
        <begin position="1"/>
        <end position="126"/>
    </location>
</feature>
<organism evidence="2 3">
    <name type="scientific">Phorcysia thermohydrogeniphila</name>
    <dbReference type="NCBI Taxonomy" id="936138"/>
    <lineage>
        <taxon>Bacteria</taxon>
        <taxon>Pseudomonadati</taxon>
        <taxon>Aquificota</taxon>
        <taxon>Aquificia</taxon>
        <taxon>Desulfurobacteriales</taxon>
        <taxon>Desulfurobacteriaceae</taxon>
        <taxon>Phorcysia</taxon>
    </lineage>
</organism>